<keyword evidence="3" id="KW-1185">Reference proteome</keyword>
<dbReference type="SUPFAM" id="SSF55811">
    <property type="entry name" value="Nudix"/>
    <property type="match status" value="1"/>
</dbReference>
<name>A0ABV8LK36_9ACTN</name>
<dbReference type="RefSeq" id="WP_253754790.1">
    <property type="nucleotide sequence ID" value="NZ_JAMZDZ010000001.1"/>
</dbReference>
<dbReference type="Pfam" id="PF00293">
    <property type="entry name" value="NUDIX"/>
    <property type="match status" value="1"/>
</dbReference>
<evidence type="ECO:0000313" key="3">
    <source>
        <dbReference type="Proteomes" id="UP001595816"/>
    </source>
</evidence>
<feature type="domain" description="Nudix hydrolase" evidence="1">
    <location>
        <begin position="1"/>
        <end position="136"/>
    </location>
</feature>
<evidence type="ECO:0000259" key="1">
    <source>
        <dbReference type="PROSITE" id="PS51462"/>
    </source>
</evidence>
<dbReference type="InterPro" id="IPR000086">
    <property type="entry name" value="NUDIX_hydrolase_dom"/>
</dbReference>
<dbReference type="Proteomes" id="UP001595816">
    <property type="component" value="Unassembled WGS sequence"/>
</dbReference>
<dbReference type="EMBL" id="JBHSAY010000006">
    <property type="protein sequence ID" value="MFC4131342.1"/>
    <property type="molecule type" value="Genomic_DNA"/>
</dbReference>
<reference evidence="3" key="1">
    <citation type="journal article" date="2019" name="Int. J. Syst. Evol. Microbiol.">
        <title>The Global Catalogue of Microorganisms (GCM) 10K type strain sequencing project: providing services to taxonomists for standard genome sequencing and annotation.</title>
        <authorList>
            <consortium name="The Broad Institute Genomics Platform"/>
            <consortium name="The Broad Institute Genome Sequencing Center for Infectious Disease"/>
            <person name="Wu L."/>
            <person name="Ma J."/>
        </authorList>
    </citation>
    <scope>NUCLEOTIDE SEQUENCE [LARGE SCALE GENOMIC DNA]</scope>
    <source>
        <strain evidence="3">CGMCC 4.7289</strain>
    </source>
</reference>
<accession>A0ABV8LK36</accession>
<proteinExistence type="predicted"/>
<dbReference type="Gene3D" id="3.90.79.10">
    <property type="entry name" value="Nucleoside Triphosphate Pyrophosphohydrolase"/>
    <property type="match status" value="1"/>
</dbReference>
<comment type="caution">
    <text evidence="2">The sequence shown here is derived from an EMBL/GenBank/DDBJ whole genome shotgun (WGS) entry which is preliminary data.</text>
</comment>
<organism evidence="2 3">
    <name type="scientific">Hamadaea flava</name>
    <dbReference type="NCBI Taxonomy" id="1742688"/>
    <lineage>
        <taxon>Bacteria</taxon>
        <taxon>Bacillati</taxon>
        <taxon>Actinomycetota</taxon>
        <taxon>Actinomycetes</taxon>
        <taxon>Micromonosporales</taxon>
        <taxon>Micromonosporaceae</taxon>
        <taxon>Hamadaea</taxon>
    </lineage>
</organism>
<sequence>MKERVRAALLEGDNLVVFRRQRPGVPVYWALPGGGVEPEDADLVAALRRELDEEMKAEIGEPVLLTSRETPYADGKSPLQHLFAARLISLDFAKRHGPEFSDPSKGEYAVERIPLTKEALTDCRLFPPELADYLREHVDEVSRIL</sequence>
<protein>
    <submittedName>
        <fullName evidence="2">NUDIX domain-containing protein</fullName>
    </submittedName>
</protein>
<dbReference type="InterPro" id="IPR015797">
    <property type="entry name" value="NUDIX_hydrolase-like_dom_sf"/>
</dbReference>
<evidence type="ECO:0000313" key="2">
    <source>
        <dbReference type="EMBL" id="MFC4131342.1"/>
    </source>
</evidence>
<gene>
    <name evidence="2" type="ORF">ACFOZ4_12080</name>
</gene>
<dbReference type="PROSITE" id="PS51462">
    <property type="entry name" value="NUDIX"/>
    <property type="match status" value="1"/>
</dbReference>